<dbReference type="EMBL" id="QKWP01000532">
    <property type="protein sequence ID" value="RIB18571.1"/>
    <property type="molecule type" value="Genomic_DNA"/>
</dbReference>
<sequence length="87" mass="10125">MKGDSCKGSKCQFYKSSNLAYLIICLFFHSQILIFVISFNAGNLHAICTVNTKIVLVYQITTKINSTKCFLFLFCNHRDRKIYIYRI</sequence>
<accession>A0A397V9I0</accession>
<gene>
    <name evidence="2" type="ORF">C2G38_2085340</name>
</gene>
<organism evidence="2 3">
    <name type="scientific">Gigaspora rosea</name>
    <dbReference type="NCBI Taxonomy" id="44941"/>
    <lineage>
        <taxon>Eukaryota</taxon>
        <taxon>Fungi</taxon>
        <taxon>Fungi incertae sedis</taxon>
        <taxon>Mucoromycota</taxon>
        <taxon>Glomeromycotina</taxon>
        <taxon>Glomeromycetes</taxon>
        <taxon>Diversisporales</taxon>
        <taxon>Gigasporaceae</taxon>
        <taxon>Gigaspora</taxon>
    </lineage>
</organism>
<evidence type="ECO:0000313" key="3">
    <source>
        <dbReference type="Proteomes" id="UP000266673"/>
    </source>
</evidence>
<proteinExistence type="predicted"/>
<keyword evidence="1" id="KW-0812">Transmembrane</keyword>
<keyword evidence="1" id="KW-1133">Transmembrane helix</keyword>
<reference evidence="2 3" key="1">
    <citation type="submission" date="2018-06" db="EMBL/GenBank/DDBJ databases">
        <title>Comparative genomics reveals the genomic features of Rhizophagus irregularis, R. cerebriforme, R. diaphanum and Gigaspora rosea, and their symbiotic lifestyle signature.</title>
        <authorList>
            <person name="Morin E."/>
            <person name="San Clemente H."/>
            <person name="Chen E.C.H."/>
            <person name="De La Providencia I."/>
            <person name="Hainaut M."/>
            <person name="Kuo A."/>
            <person name="Kohler A."/>
            <person name="Murat C."/>
            <person name="Tang N."/>
            <person name="Roy S."/>
            <person name="Loubradou J."/>
            <person name="Henrissat B."/>
            <person name="Grigoriev I.V."/>
            <person name="Corradi N."/>
            <person name="Roux C."/>
            <person name="Martin F.M."/>
        </authorList>
    </citation>
    <scope>NUCLEOTIDE SEQUENCE [LARGE SCALE GENOMIC DNA]</scope>
    <source>
        <strain evidence="2 3">DAOM 194757</strain>
    </source>
</reference>
<evidence type="ECO:0000313" key="2">
    <source>
        <dbReference type="EMBL" id="RIB18571.1"/>
    </source>
</evidence>
<evidence type="ECO:0000256" key="1">
    <source>
        <dbReference type="SAM" id="Phobius"/>
    </source>
</evidence>
<protein>
    <submittedName>
        <fullName evidence="2">Uncharacterized protein</fullName>
    </submittedName>
</protein>
<feature type="transmembrane region" description="Helical" evidence="1">
    <location>
        <begin position="20"/>
        <end position="39"/>
    </location>
</feature>
<name>A0A397V9I0_9GLOM</name>
<dbReference type="Proteomes" id="UP000266673">
    <property type="component" value="Unassembled WGS sequence"/>
</dbReference>
<comment type="caution">
    <text evidence="2">The sequence shown here is derived from an EMBL/GenBank/DDBJ whole genome shotgun (WGS) entry which is preliminary data.</text>
</comment>
<keyword evidence="1" id="KW-0472">Membrane</keyword>
<dbReference type="AlphaFoldDB" id="A0A397V9I0"/>
<keyword evidence="3" id="KW-1185">Reference proteome</keyword>